<evidence type="ECO:0000256" key="1">
    <source>
        <dbReference type="SAM" id="MobiDB-lite"/>
    </source>
</evidence>
<accession>A0AAD9KAW4</accession>
<dbReference type="EMBL" id="JAODUP010000022">
    <property type="protein sequence ID" value="KAK2167937.1"/>
    <property type="molecule type" value="Genomic_DNA"/>
</dbReference>
<evidence type="ECO:0000313" key="2">
    <source>
        <dbReference type="EMBL" id="KAK2167937.1"/>
    </source>
</evidence>
<proteinExistence type="predicted"/>
<sequence length="363" mass="41272">MADLEEVLDTVVPDWDVRPLDNPPGNILAHKLRYVMEDSRSIFGKSVYSSQQAKENRWTSIVKTDFVHLTELPRAVTAPDGIRKDKMFMSWKVPDRVTTGEGSRYGSRASANNRKDVVISGKELAKPGRTEKTDTQLPQIGSPSPRTGHQRSASAVSATPRITSGMAKLTLRKGDVIKPSLVINRPGYPRMPKSYKVSELLNRYYLPCDSAEDWLQRASPSDINTLERALAALEKSKVQNTNNLDTWINKASPSERAVALDFFRSATVNDRSEHRDRIKQLTERLKRASHNPGLLANPNPESGNHFKYIRLLTPGKREKKWMYQTWHHLPNYNDTNPVNNRSAMYTEPHKITPRHYVIHPDWG</sequence>
<comment type="caution">
    <text evidence="2">The sequence shown here is derived from an EMBL/GenBank/DDBJ whole genome shotgun (WGS) entry which is preliminary data.</text>
</comment>
<keyword evidence="3" id="KW-1185">Reference proteome</keyword>
<protein>
    <submittedName>
        <fullName evidence="2">Uncharacterized protein</fullName>
    </submittedName>
</protein>
<feature type="compositionally biased region" description="Basic and acidic residues" evidence="1">
    <location>
        <begin position="113"/>
        <end position="134"/>
    </location>
</feature>
<dbReference type="Proteomes" id="UP001208570">
    <property type="component" value="Unassembled WGS sequence"/>
</dbReference>
<gene>
    <name evidence="2" type="ORF">LSH36_22g08014</name>
</gene>
<feature type="region of interest" description="Disordered" evidence="1">
    <location>
        <begin position="99"/>
        <end position="158"/>
    </location>
</feature>
<organism evidence="2 3">
    <name type="scientific">Paralvinella palmiformis</name>
    <dbReference type="NCBI Taxonomy" id="53620"/>
    <lineage>
        <taxon>Eukaryota</taxon>
        <taxon>Metazoa</taxon>
        <taxon>Spiralia</taxon>
        <taxon>Lophotrochozoa</taxon>
        <taxon>Annelida</taxon>
        <taxon>Polychaeta</taxon>
        <taxon>Sedentaria</taxon>
        <taxon>Canalipalpata</taxon>
        <taxon>Terebellida</taxon>
        <taxon>Terebelliformia</taxon>
        <taxon>Alvinellidae</taxon>
        <taxon>Paralvinella</taxon>
    </lineage>
</organism>
<evidence type="ECO:0000313" key="3">
    <source>
        <dbReference type="Proteomes" id="UP001208570"/>
    </source>
</evidence>
<dbReference type="AlphaFoldDB" id="A0AAD9KAW4"/>
<reference evidence="2" key="1">
    <citation type="journal article" date="2023" name="Mol. Biol. Evol.">
        <title>Third-Generation Sequencing Reveals the Adaptive Role of the Epigenome in Three Deep-Sea Polychaetes.</title>
        <authorList>
            <person name="Perez M."/>
            <person name="Aroh O."/>
            <person name="Sun Y."/>
            <person name="Lan Y."/>
            <person name="Juniper S.K."/>
            <person name="Young C.R."/>
            <person name="Angers B."/>
            <person name="Qian P.Y."/>
        </authorList>
    </citation>
    <scope>NUCLEOTIDE SEQUENCE</scope>
    <source>
        <strain evidence="2">P08H-3</strain>
    </source>
</reference>
<feature type="compositionally biased region" description="Polar residues" evidence="1">
    <location>
        <begin position="135"/>
        <end position="158"/>
    </location>
</feature>
<name>A0AAD9KAW4_9ANNE</name>